<organism evidence="1 2">
    <name type="scientific">Nocardia abscessus</name>
    <dbReference type="NCBI Taxonomy" id="120957"/>
    <lineage>
        <taxon>Bacteria</taxon>
        <taxon>Bacillati</taxon>
        <taxon>Actinomycetota</taxon>
        <taxon>Actinomycetes</taxon>
        <taxon>Mycobacteriales</taxon>
        <taxon>Nocardiaceae</taxon>
        <taxon>Nocardia</taxon>
    </lineage>
</organism>
<evidence type="ECO:0000313" key="2">
    <source>
        <dbReference type="Proteomes" id="UP000807309"/>
    </source>
</evidence>
<dbReference type="EMBL" id="JADLRE010000006">
    <property type="protein sequence ID" value="MBF6225303.1"/>
    <property type="molecule type" value="Genomic_DNA"/>
</dbReference>
<sequence length="76" mass="7988">MFTARTRVSVRHARRARQLARGVALEPEGDLVQADVRDPGSAASTSSAASVISGGLIMRKCRNGFLAIGVLEQGHG</sequence>
<proteinExistence type="predicted"/>
<accession>A0ABS0C725</accession>
<evidence type="ECO:0000313" key="1">
    <source>
        <dbReference type="EMBL" id="MBF6225303.1"/>
    </source>
</evidence>
<reference evidence="1 2" key="1">
    <citation type="submission" date="2020-10" db="EMBL/GenBank/DDBJ databases">
        <title>Identification of Nocardia species via Next-generation sequencing and recognition of intraspecies genetic diversity.</title>
        <authorList>
            <person name="Li P."/>
            <person name="Li P."/>
            <person name="Lu B."/>
        </authorList>
    </citation>
    <scope>NUCLEOTIDE SEQUENCE [LARGE SCALE GENOMIC DNA]</scope>
    <source>
        <strain evidence="1 2">N-11</strain>
    </source>
</reference>
<gene>
    <name evidence="1" type="ORF">IU470_09290</name>
</gene>
<name>A0ABS0C725_9NOCA</name>
<protein>
    <submittedName>
        <fullName evidence="1">Uncharacterized protein</fullName>
    </submittedName>
</protein>
<dbReference type="Proteomes" id="UP000807309">
    <property type="component" value="Unassembled WGS sequence"/>
</dbReference>
<comment type="caution">
    <text evidence="1">The sequence shown here is derived from an EMBL/GenBank/DDBJ whole genome shotgun (WGS) entry which is preliminary data.</text>
</comment>
<keyword evidence="2" id="KW-1185">Reference proteome</keyword>
<dbReference type="RefSeq" id="WP_195032597.1">
    <property type="nucleotide sequence ID" value="NZ_JADLRE010000006.1"/>
</dbReference>